<dbReference type="AlphaFoldDB" id="A0A9N9NTN2"/>
<organism evidence="1 2">
    <name type="scientific">Ambispora leptoticha</name>
    <dbReference type="NCBI Taxonomy" id="144679"/>
    <lineage>
        <taxon>Eukaryota</taxon>
        <taxon>Fungi</taxon>
        <taxon>Fungi incertae sedis</taxon>
        <taxon>Mucoromycota</taxon>
        <taxon>Glomeromycotina</taxon>
        <taxon>Glomeromycetes</taxon>
        <taxon>Archaeosporales</taxon>
        <taxon>Ambisporaceae</taxon>
        <taxon>Ambispora</taxon>
    </lineage>
</organism>
<dbReference type="EMBL" id="CAJVPS010045346">
    <property type="protein sequence ID" value="CAG8759260.1"/>
    <property type="molecule type" value="Genomic_DNA"/>
</dbReference>
<reference evidence="1" key="1">
    <citation type="submission" date="2021-06" db="EMBL/GenBank/DDBJ databases">
        <authorList>
            <person name="Kallberg Y."/>
            <person name="Tangrot J."/>
            <person name="Rosling A."/>
        </authorList>
    </citation>
    <scope>NUCLEOTIDE SEQUENCE</scope>
    <source>
        <strain evidence="1">FL130A</strain>
    </source>
</reference>
<comment type="caution">
    <text evidence="1">The sequence shown here is derived from an EMBL/GenBank/DDBJ whole genome shotgun (WGS) entry which is preliminary data.</text>
</comment>
<evidence type="ECO:0000313" key="2">
    <source>
        <dbReference type="Proteomes" id="UP000789508"/>
    </source>
</evidence>
<feature type="non-terminal residue" evidence="1">
    <location>
        <position position="1"/>
    </location>
</feature>
<name>A0A9N9NTN2_9GLOM</name>
<gene>
    <name evidence="1" type="ORF">ALEPTO_LOCUS13609</name>
</gene>
<protein>
    <submittedName>
        <fullName evidence="1">12908_t:CDS:1</fullName>
    </submittedName>
</protein>
<dbReference type="Proteomes" id="UP000789508">
    <property type="component" value="Unassembled WGS sequence"/>
</dbReference>
<keyword evidence="2" id="KW-1185">Reference proteome</keyword>
<dbReference type="OrthoDB" id="2337369at2759"/>
<evidence type="ECO:0000313" key="1">
    <source>
        <dbReference type="EMBL" id="CAG8759260.1"/>
    </source>
</evidence>
<proteinExistence type="predicted"/>
<sequence length="51" mass="5620">KRKMADIILNCLVIPTGSFIGIPRNIANFEISISRGAGVPTLKKQILDWLP</sequence>
<accession>A0A9N9NTN2</accession>